<dbReference type="EMBL" id="JAHLFW010000057">
    <property type="protein sequence ID" value="MBU3837942.1"/>
    <property type="molecule type" value="Genomic_DNA"/>
</dbReference>
<name>A0A948WVJ3_9BACT</name>
<sequence length="73" mass="8609">MKTIQLSPAQLTLLESFANIESQAEADELSRVIRDYYARKLDEELDKLWDDGTLDQQKLDKLRSQHLRTPYKQ</sequence>
<keyword evidence="1" id="KW-0808">Transferase</keyword>
<evidence type="ECO:0000313" key="1">
    <source>
        <dbReference type="EMBL" id="MBU3837942.1"/>
    </source>
</evidence>
<gene>
    <name evidence="1" type="ORF">H9777_06440</name>
</gene>
<comment type="caution">
    <text evidence="1">The sequence shown here is derived from an EMBL/GenBank/DDBJ whole genome shotgun (WGS) entry which is preliminary data.</text>
</comment>
<dbReference type="Proteomes" id="UP000783796">
    <property type="component" value="Unassembled WGS sequence"/>
</dbReference>
<reference evidence="1" key="1">
    <citation type="journal article" date="2021" name="PeerJ">
        <title>Extensive microbial diversity within the chicken gut microbiome revealed by metagenomics and culture.</title>
        <authorList>
            <person name="Gilroy R."/>
            <person name="Ravi A."/>
            <person name="Getino M."/>
            <person name="Pursley I."/>
            <person name="Horton D.L."/>
            <person name="Alikhan N.F."/>
            <person name="Baker D."/>
            <person name="Gharbi K."/>
            <person name="Hall N."/>
            <person name="Watson M."/>
            <person name="Adriaenssens E.M."/>
            <person name="Foster-Nyarko E."/>
            <person name="Jarju S."/>
            <person name="Secka A."/>
            <person name="Antonio M."/>
            <person name="Oren A."/>
            <person name="Chaudhuri R.R."/>
            <person name="La Ragione R."/>
            <person name="Hildebrand F."/>
            <person name="Pallen M.J."/>
        </authorList>
    </citation>
    <scope>NUCLEOTIDE SEQUENCE</scope>
    <source>
        <strain evidence="1">G4-2901</strain>
    </source>
</reference>
<accession>A0A948WVJ3</accession>
<proteinExistence type="predicted"/>
<dbReference type="AlphaFoldDB" id="A0A948WVJ3"/>
<evidence type="ECO:0000313" key="2">
    <source>
        <dbReference type="Proteomes" id="UP000783796"/>
    </source>
</evidence>
<organism evidence="1 2">
    <name type="scientific">Candidatus Phocaeicola faecigallinarum</name>
    <dbReference type="NCBI Taxonomy" id="2838732"/>
    <lineage>
        <taxon>Bacteria</taxon>
        <taxon>Pseudomonadati</taxon>
        <taxon>Bacteroidota</taxon>
        <taxon>Bacteroidia</taxon>
        <taxon>Bacteroidales</taxon>
        <taxon>Bacteroidaceae</taxon>
        <taxon>Phocaeicola</taxon>
    </lineage>
</organism>
<protein>
    <submittedName>
        <fullName evidence="1">Dephospho-CoA kinase</fullName>
    </submittedName>
</protein>
<keyword evidence="1" id="KW-0418">Kinase</keyword>
<dbReference type="GO" id="GO:0016301">
    <property type="term" value="F:kinase activity"/>
    <property type="evidence" value="ECO:0007669"/>
    <property type="project" value="UniProtKB-KW"/>
</dbReference>
<reference evidence="1" key="2">
    <citation type="submission" date="2021-04" db="EMBL/GenBank/DDBJ databases">
        <authorList>
            <person name="Gilroy R."/>
        </authorList>
    </citation>
    <scope>NUCLEOTIDE SEQUENCE</scope>
    <source>
        <strain evidence="1">G4-2901</strain>
    </source>
</reference>